<dbReference type="STRING" id="883112.HMPREF9707_00951"/>
<dbReference type="GO" id="GO:0008948">
    <property type="term" value="F:oxaloacetate decarboxylase activity"/>
    <property type="evidence" value="ECO:0007669"/>
    <property type="project" value="UniProtKB-EC"/>
</dbReference>
<comment type="cofactor">
    <cofactor evidence="2">
        <name>a divalent metal cation</name>
        <dbReference type="ChEBI" id="CHEBI:60240"/>
    </cofactor>
</comment>
<evidence type="ECO:0000256" key="9">
    <source>
        <dbReference type="ARBA" id="ARBA00029596"/>
    </source>
</evidence>
<accession>K1MIT3</accession>
<keyword evidence="13" id="KW-0479">Metal-binding</keyword>
<evidence type="ECO:0000256" key="5">
    <source>
        <dbReference type="ARBA" id="ARBA00012213"/>
    </source>
</evidence>
<feature type="binding site" evidence="13">
    <location>
        <position position="100"/>
    </location>
    <ligand>
        <name>substrate</name>
    </ligand>
</feature>
<reference evidence="14 15" key="1">
    <citation type="submission" date="2012-07" db="EMBL/GenBank/DDBJ databases">
        <title>The Genome Sequence of Facklamia ignava CCUG 37419.</title>
        <authorList>
            <consortium name="The Broad Institute Genome Sequencing Platform"/>
            <person name="Earl A."/>
            <person name="Ward D."/>
            <person name="Feldgarden M."/>
            <person name="Gevers D."/>
            <person name="Huys G."/>
            <person name="Walker B."/>
            <person name="Young S.K."/>
            <person name="Zeng Q."/>
            <person name="Gargeya S."/>
            <person name="Fitzgerald M."/>
            <person name="Haas B."/>
            <person name="Abouelleil A."/>
            <person name="Alvarado L."/>
            <person name="Arachchi H.M."/>
            <person name="Berlin A.M."/>
            <person name="Chapman S.B."/>
            <person name="Goldberg J."/>
            <person name="Griggs A."/>
            <person name="Gujja S."/>
            <person name="Hansen M."/>
            <person name="Howarth C."/>
            <person name="Imamovic A."/>
            <person name="Larimer J."/>
            <person name="McCowen C."/>
            <person name="Montmayeur A."/>
            <person name="Murphy C."/>
            <person name="Neiman D."/>
            <person name="Pearson M."/>
            <person name="Priest M."/>
            <person name="Roberts A."/>
            <person name="Saif S."/>
            <person name="Shea T."/>
            <person name="Sisk P."/>
            <person name="Sykes S."/>
            <person name="Wortman J."/>
            <person name="Nusbaum C."/>
            <person name="Birren B."/>
        </authorList>
    </citation>
    <scope>NUCLEOTIDE SEQUENCE [LARGE SCALE GENOMIC DNA]</scope>
    <source>
        <strain evidence="14 15">CCUG 37419</strain>
    </source>
</reference>
<organism evidence="14 15">
    <name type="scientific">Falseniella ignava CCUG 37419</name>
    <dbReference type="NCBI Taxonomy" id="883112"/>
    <lineage>
        <taxon>Bacteria</taxon>
        <taxon>Bacillati</taxon>
        <taxon>Bacillota</taxon>
        <taxon>Bacilli</taxon>
        <taxon>Lactobacillales</taxon>
        <taxon>Aerococcaceae</taxon>
        <taxon>Falseniella</taxon>
    </lineage>
</organism>
<comment type="subunit">
    <text evidence="4">Homotrimer.</text>
</comment>
<evidence type="ECO:0000313" key="14">
    <source>
        <dbReference type="EMBL" id="EKB55764.1"/>
    </source>
</evidence>
<dbReference type="Pfam" id="PF03737">
    <property type="entry name" value="RraA-like"/>
    <property type="match status" value="1"/>
</dbReference>
<dbReference type="CDD" id="cd16841">
    <property type="entry name" value="RraA_family"/>
    <property type="match status" value="1"/>
</dbReference>
<evidence type="ECO:0000256" key="2">
    <source>
        <dbReference type="ARBA" id="ARBA00001968"/>
    </source>
</evidence>
<dbReference type="InterPro" id="IPR036704">
    <property type="entry name" value="RraA/RraA-like_sf"/>
</dbReference>
<evidence type="ECO:0000256" key="11">
    <source>
        <dbReference type="ARBA" id="ARBA00032305"/>
    </source>
</evidence>
<comment type="catalytic activity">
    <reaction evidence="12">
        <text>oxaloacetate + H(+) = pyruvate + CO2</text>
        <dbReference type="Rhea" id="RHEA:15641"/>
        <dbReference type="ChEBI" id="CHEBI:15361"/>
        <dbReference type="ChEBI" id="CHEBI:15378"/>
        <dbReference type="ChEBI" id="CHEBI:16452"/>
        <dbReference type="ChEBI" id="CHEBI:16526"/>
        <dbReference type="EC" id="4.1.1.112"/>
    </reaction>
</comment>
<dbReference type="Proteomes" id="UP000005147">
    <property type="component" value="Unassembled WGS sequence"/>
</dbReference>
<comment type="similarity">
    <text evidence="3">Belongs to the class II aldolase/RraA-like family.</text>
</comment>
<evidence type="ECO:0000256" key="12">
    <source>
        <dbReference type="ARBA" id="ARBA00047973"/>
    </source>
</evidence>
<name>K1MIT3_9LACT</name>
<dbReference type="GO" id="GO:0047443">
    <property type="term" value="F:4-hydroxy-4-methyl-2-oxoglutarate aldolase activity"/>
    <property type="evidence" value="ECO:0007669"/>
    <property type="project" value="UniProtKB-EC"/>
</dbReference>
<evidence type="ECO:0000313" key="15">
    <source>
        <dbReference type="Proteomes" id="UP000005147"/>
    </source>
</evidence>
<evidence type="ECO:0000256" key="8">
    <source>
        <dbReference type="ARBA" id="ARBA00025046"/>
    </source>
</evidence>
<dbReference type="PANTHER" id="PTHR33254:SF4">
    <property type="entry name" value="4-HYDROXY-4-METHYL-2-OXOGLUTARATE ALDOLASE 3-RELATED"/>
    <property type="match status" value="1"/>
</dbReference>
<evidence type="ECO:0000256" key="3">
    <source>
        <dbReference type="ARBA" id="ARBA00008621"/>
    </source>
</evidence>
<dbReference type="PANTHER" id="PTHR33254">
    <property type="entry name" value="4-HYDROXY-4-METHYL-2-OXOGLUTARATE ALDOLASE 3-RELATED"/>
    <property type="match status" value="1"/>
</dbReference>
<dbReference type="EMBL" id="AGZE01000026">
    <property type="protein sequence ID" value="EKB55764.1"/>
    <property type="molecule type" value="Genomic_DNA"/>
</dbReference>
<dbReference type="Gene3D" id="3.50.30.40">
    <property type="entry name" value="Ribonuclease E inhibitor RraA/RraA-like"/>
    <property type="match status" value="1"/>
</dbReference>
<sequence length="202" mass="21591">MKKTKIPTTCWSDATKGQGNLPSAIQALDPTTYLEGPAYPVQLVKGDNLDLIEAILQAPTGSVLVVNAAENTSTAIIGDNYAAAAKALGIAGIVTDGLVRDYQEIIDLNLPIFCIGHCARSPKKQGGGQQNRAIVIGDVDIHPGDYIVGDCNGVIVIPPDQVETVREQAQLKDQRDEATSQRIQDNPQAAQAYLEELVAKFR</sequence>
<proteinExistence type="inferred from homology"/>
<dbReference type="HOGENOM" id="CLU_072626_3_1_9"/>
<gene>
    <name evidence="14" type="ORF">HMPREF9707_00951</name>
</gene>
<feature type="binding site" evidence="13">
    <location>
        <position position="101"/>
    </location>
    <ligand>
        <name>Mg(2+)</name>
        <dbReference type="ChEBI" id="CHEBI:18420"/>
    </ligand>
</feature>
<dbReference type="SUPFAM" id="SSF89562">
    <property type="entry name" value="RraA-like"/>
    <property type="match status" value="1"/>
</dbReference>
<comment type="caution">
    <text evidence="14">The sequence shown here is derived from an EMBL/GenBank/DDBJ whole genome shotgun (WGS) entry which is preliminary data.</text>
</comment>
<dbReference type="AlphaFoldDB" id="K1MIT3"/>
<evidence type="ECO:0000256" key="7">
    <source>
        <dbReference type="ARBA" id="ARBA00016549"/>
    </source>
</evidence>
<dbReference type="InterPro" id="IPR005493">
    <property type="entry name" value="RraA/RraA-like"/>
</dbReference>
<evidence type="ECO:0000256" key="13">
    <source>
        <dbReference type="PIRSR" id="PIRSR605493-1"/>
    </source>
</evidence>
<evidence type="ECO:0000256" key="1">
    <source>
        <dbReference type="ARBA" id="ARBA00001342"/>
    </source>
</evidence>
<comment type="function">
    <text evidence="8">Catalyzes the aldol cleavage of 4-hydroxy-4-methyl-2-oxoglutarate (HMG) into 2 molecules of pyruvate. Also contains a secondary oxaloacetate (OAA) decarboxylase activity due to the common pyruvate enolate transition state formed following C-C bond cleavage in the retro-aldol and decarboxylation reactions.</text>
</comment>
<comment type="catalytic activity">
    <reaction evidence="1">
        <text>4-hydroxy-4-methyl-2-oxoglutarate = 2 pyruvate</text>
        <dbReference type="Rhea" id="RHEA:22748"/>
        <dbReference type="ChEBI" id="CHEBI:15361"/>
        <dbReference type="ChEBI" id="CHEBI:58276"/>
        <dbReference type="EC" id="4.1.3.17"/>
    </reaction>
</comment>
<keyword evidence="13" id="KW-0460">Magnesium</keyword>
<protein>
    <recommendedName>
        <fullName evidence="7">Putative 4-hydroxy-4-methyl-2-oxoglutarate aldolase</fullName>
        <ecNumber evidence="6">4.1.1.112</ecNumber>
        <ecNumber evidence="5">4.1.3.17</ecNumber>
    </recommendedName>
    <alternativeName>
        <fullName evidence="11">Oxaloacetate decarboxylase</fullName>
    </alternativeName>
    <alternativeName>
        <fullName evidence="9">Regulator of ribonuclease activity homolog</fullName>
    </alternativeName>
    <alternativeName>
        <fullName evidence="10">RraA-like protein</fullName>
    </alternativeName>
</protein>
<comment type="cofactor">
    <cofactor evidence="13">
        <name>Mg(2+)</name>
        <dbReference type="ChEBI" id="CHEBI:18420"/>
    </cofactor>
</comment>
<dbReference type="GO" id="GO:0046872">
    <property type="term" value="F:metal ion binding"/>
    <property type="evidence" value="ECO:0007669"/>
    <property type="project" value="UniProtKB-KW"/>
</dbReference>
<dbReference type="PATRIC" id="fig|883112.3.peg.948"/>
<evidence type="ECO:0000256" key="4">
    <source>
        <dbReference type="ARBA" id="ARBA00011233"/>
    </source>
</evidence>
<dbReference type="eggNOG" id="COG0684">
    <property type="taxonomic scope" value="Bacteria"/>
</dbReference>
<dbReference type="EC" id="4.1.3.17" evidence="5"/>
<keyword evidence="15" id="KW-1185">Reference proteome</keyword>
<evidence type="ECO:0000256" key="6">
    <source>
        <dbReference type="ARBA" id="ARBA00012947"/>
    </source>
</evidence>
<dbReference type="RefSeq" id="WP_006701598.1">
    <property type="nucleotide sequence ID" value="NZ_JH932301.1"/>
</dbReference>
<evidence type="ECO:0000256" key="10">
    <source>
        <dbReference type="ARBA" id="ARBA00030169"/>
    </source>
</evidence>
<dbReference type="EC" id="4.1.1.112" evidence="6"/>